<accession>A0A3L7J641</accession>
<dbReference type="InterPro" id="IPR050678">
    <property type="entry name" value="DNA_Partitioning_ATPase"/>
</dbReference>
<dbReference type="AlphaFoldDB" id="A0A3L7J641"/>
<gene>
    <name evidence="1" type="ORF">D8780_15400</name>
</gene>
<dbReference type="Gene3D" id="3.40.50.300">
    <property type="entry name" value="P-loop containing nucleotide triphosphate hydrolases"/>
    <property type="match status" value="1"/>
</dbReference>
<evidence type="ECO:0000313" key="2">
    <source>
        <dbReference type="Proteomes" id="UP000281094"/>
    </source>
</evidence>
<dbReference type="SUPFAM" id="SSF52540">
    <property type="entry name" value="P-loop containing nucleoside triphosphate hydrolases"/>
    <property type="match status" value="1"/>
</dbReference>
<dbReference type="InterPro" id="IPR027417">
    <property type="entry name" value="P-loop_NTPase"/>
</dbReference>
<proteinExistence type="predicted"/>
<dbReference type="RefSeq" id="WP_121646760.1">
    <property type="nucleotide sequence ID" value="NZ_RCWN01000003.1"/>
</dbReference>
<reference evidence="1 2" key="1">
    <citation type="submission" date="2018-10" db="EMBL/GenBank/DDBJ databases">
        <title>Notoacmeibacter sp. M2BS9Y-3-1, whole genome shotgun sequence.</title>
        <authorList>
            <person name="Tuo L."/>
        </authorList>
    </citation>
    <scope>NUCLEOTIDE SEQUENCE [LARGE SCALE GENOMIC DNA]</scope>
    <source>
        <strain evidence="1 2">M2BS9Y-3-1</strain>
    </source>
</reference>
<comment type="caution">
    <text evidence="1">The sequence shown here is derived from an EMBL/GenBank/DDBJ whole genome shotgun (WGS) entry which is preliminary data.</text>
</comment>
<dbReference type="CDD" id="cd02042">
    <property type="entry name" value="ParAB_family"/>
    <property type="match status" value="1"/>
</dbReference>
<sequence length="233" mass="25826">MKVITALTRKGGSGKTTLIRALAAAALSQNKRSVLVDADPQKALYRWAERTGYENPKVAVKSIDKPAELEPLIEEAEASGKIDYIFIDTMGAAGSWADLLVGQSDHLVCPMMPSATDLQIATDTFNYYCDLRAHVDEPELLPSFRVVLARMPSKPSKSMFDVAREALKRFPVIDELFMQRVQHEAVDLEGGLLPELADRLQNDPNPLKRTHAKHFHDAVQEACTILSQVEAKK</sequence>
<evidence type="ECO:0008006" key="3">
    <source>
        <dbReference type="Google" id="ProtNLM"/>
    </source>
</evidence>
<dbReference type="PANTHER" id="PTHR13696">
    <property type="entry name" value="P-LOOP CONTAINING NUCLEOSIDE TRIPHOSPHATE HYDROLASE"/>
    <property type="match status" value="1"/>
</dbReference>
<dbReference type="Proteomes" id="UP000281094">
    <property type="component" value="Unassembled WGS sequence"/>
</dbReference>
<keyword evidence="2" id="KW-1185">Reference proteome</keyword>
<dbReference type="PANTHER" id="PTHR13696:SF96">
    <property type="entry name" value="COBQ_COBB_MIND_PARA NUCLEOTIDE BINDING DOMAIN-CONTAINING PROTEIN"/>
    <property type="match status" value="1"/>
</dbReference>
<protein>
    <recommendedName>
        <fullName evidence="3">ParA family protein</fullName>
    </recommendedName>
</protein>
<dbReference type="Pfam" id="PF07015">
    <property type="entry name" value="VirC1"/>
    <property type="match status" value="1"/>
</dbReference>
<dbReference type="InterPro" id="IPR009744">
    <property type="entry name" value="VirC1"/>
</dbReference>
<evidence type="ECO:0000313" key="1">
    <source>
        <dbReference type="EMBL" id="RLQ84971.1"/>
    </source>
</evidence>
<name>A0A3L7J641_9HYPH</name>
<organism evidence="1 2">
    <name type="scientific">Notoacmeibacter ruber</name>
    <dbReference type="NCBI Taxonomy" id="2670375"/>
    <lineage>
        <taxon>Bacteria</taxon>
        <taxon>Pseudomonadati</taxon>
        <taxon>Pseudomonadota</taxon>
        <taxon>Alphaproteobacteria</taxon>
        <taxon>Hyphomicrobiales</taxon>
        <taxon>Notoacmeibacteraceae</taxon>
        <taxon>Notoacmeibacter</taxon>
    </lineage>
</organism>
<dbReference type="EMBL" id="RCWN01000003">
    <property type="protein sequence ID" value="RLQ84971.1"/>
    <property type="molecule type" value="Genomic_DNA"/>
</dbReference>